<gene>
    <name evidence="1" type="ORF">C6Q15_10840</name>
</gene>
<dbReference type="GO" id="GO:0016787">
    <property type="term" value="F:hydrolase activity"/>
    <property type="evidence" value="ECO:0007669"/>
    <property type="project" value="UniProtKB-KW"/>
</dbReference>
<accession>A0A2S9MS78</accession>
<sequence>MNVTTEIHPDSVVEAILATSRHPTKRRNLELIHQVCVERHRLGSRDFSLKAIGEAVEARGGLKVKALWNPQSADYRKLIEAWQAFAGGPPRLRELEKVNPADALTRTIPDPATRIIVEKLIRDRNALRAEVNILKSQTTLTIDRRPLPATKSSQTTTDGGITVEVPSGPTLNKLEREALEHAVSKELWDNEGWSEEKHGRVVRAAGPNGLSRTIFKPGFLTAIRRILGSNG</sequence>
<dbReference type="EMBL" id="PVGH01000049">
    <property type="protein sequence ID" value="PRF61641.1"/>
    <property type="molecule type" value="Genomic_DNA"/>
</dbReference>
<dbReference type="NCBIfam" id="NF040692">
    <property type="entry name" value="recomb_assoc"/>
    <property type="match status" value="1"/>
</dbReference>
<dbReference type="AlphaFoldDB" id="A0A2S9MS78"/>
<protein>
    <submittedName>
        <fullName evidence="1">Alpha/beta hydrolase</fullName>
    </submittedName>
</protein>
<dbReference type="RefSeq" id="WP_105795697.1">
    <property type="nucleotide sequence ID" value="NZ_CP046343.1"/>
</dbReference>
<comment type="caution">
    <text evidence="1">The sequence shown here is derived from an EMBL/GenBank/DDBJ whole genome shotgun (WGS) entry which is preliminary data.</text>
</comment>
<evidence type="ECO:0000313" key="2">
    <source>
        <dbReference type="Proteomes" id="UP000238982"/>
    </source>
</evidence>
<dbReference type="Proteomes" id="UP000238982">
    <property type="component" value="Unassembled WGS sequence"/>
</dbReference>
<name>A0A2S9MS78_9BURK</name>
<proteinExistence type="predicted"/>
<reference evidence="1 2" key="1">
    <citation type="submission" date="2018-03" db="EMBL/GenBank/DDBJ databases">
        <authorList>
            <person name="Keele B.F."/>
        </authorList>
    </citation>
    <scope>NUCLEOTIDE SEQUENCE [LARGE SCALE GENOMIC DNA]</scope>
    <source>
        <strain evidence="1 2">AU19729</strain>
    </source>
</reference>
<organism evidence="1 2">
    <name type="scientific">Burkholderia multivorans</name>
    <dbReference type="NCBI Taxonomy" id="87883"/>
    <lineage>
        <taxon>Bacteria</taxon>
        <taxon>Pseudomonadati</taxon>
        <taxon>Pseudomonadota</taxon>
        <taxon>Betaproteobacteria</taxon>
        <taxon>Burkholderiales</taxon>
        <taxon>Burkholderiaceae</taxon>
        <taxon>Burkholderia</taxon>
        <taxon>Burkholderia cepacia complex</taxon>
    </lineage>
</organism>
<dbReference type="InterPro" id="IPR048061">
    <property type="entry name" value="GmtX-like"/>
</dbReference>
<keyword evidence="1" id="KW-0378">Hydrolase</keyword>
<evidence type="ECO:0000313" key="1">
    <source>
        <dbReference type="EMBL" id="PRF61641.1"/>
    </source>
</evidence>